<comment type="caution">
    <text evidence="10">The sequence shown here is derived from an EMBL/GenBank/DDBJ whole genome shotgun (WGS) entry which is preliminary data.</text>
</comment>
<comment type="similarity">
    <text evidence="3">Belongs to the HARBI1 family.</text>
</comment>
<evidence type="ECO:0000256" key="2">
    <source>
        <dbReference type="ARBA" id="ARBA00004123"/>
    </source>
</evidence>
<gene>
    <name evidence="10" type="ORF">MKW94_017860</name>
</gene>
<reference evidence="10" key="1">
    <citation type="submission" date="2022-03" db="EMBL/GenBank/DDBJ databases">
        <title>A functionally conserved STORR gene fusion in Papaver species that diverged 16.8 million years ago.</title>
        <authorList>
            <person name="Catania T."/>
        </authorList>
    </citation>
    <scope>NUCLEOTIDE SEQUENCE</scope>
    <source>
        <strain evidence="10">S-191538</strain>
    </source>
</reference>
<keyword evidence="11" id="KW-1185">Reference proteome</keyword>
<keyword evidence="4" id="KW-0540">Nuclease</keyword>
<dbReference type="InterPro" id="IPR045249">
    <property type="entry name" value="HARBI1-like"/>
</dbReference>
<keyword evidence="6" id="KW-0378">Hydrolase</keyword>
<dbReference type="PANTHER" id="PTHR22930:SF251">
    <property type="entry name" value="DDE TNP4 DOMAIN-CONTAINING PROTEIN"/>
    <property type="match status" value="1"/>
</dbReference>
<evidence type="ECO:0000256" key="6">
    <source>
        <dbReference type="ARBA" id="ARBA00022801"/>
    </source>
</evidence>
<feature type="non-terminal residue" evidence="10">
    <location>
        <position position="418"/>
    </location>
</feature>
<dbReference type="Proteomes" id="UP001177140">
    <property type="component" value="Unassembled WGS sequence"/>
</dbReference>
<dbReference type="GO" id="GO:0016787">
    <property type="term" value="F:hydrolase activity"/>
    <property type="evidence" value="ECO:0007669"/>
    <property type="project" value="UniProtKB-KW"/>
</dbReference>
<evidence type="ECO:0000256" key="3">
    <source>
        <dbReference type="ARBA" id="ARBA00006958"/>
    </source>
</evidence>
<feature type="domain" description="DDE Tnp4" evidence="8">
    <location>
        <begin position="182"/>
        <end position="345"/>
    </location>
</feature>
<evidence type="ECO:0000259" key="8">
    <source>
        <dbReference type="Pfam" id="PF13359"/>
    </source>
</evidence>
<dbReference type="AlphaFoldDB" id="A0AA41VDV4"/>
<feature type="domain" description="DUF8040" evidence="9">
    <location>
        <begin position="51"/>
        <end position="147"/>
    </location>
</feature>
<comment type="cofactor">
    <cofactor evidence="1">
        <name>a divalent metal cation</name>
        <dbReference type="ChEBI" id="CHEBI:60240"/>
    </cofactor>
</comment>
<sequence>YQESLERTYIIMESSDTISSSDSSSDSDDSIMELFVVKELHKRYIKTPMMTSVLSGREFILELLNGHPRRMYNLMRMDPSTFKLLCSTLRTKDFLQDDKFVSVEEAVGMFLATVSQSMRNRVIAEMFQHSNETVYRHFKKVLKALCRLGCLIIKPPNMDEIPPEISTNPKFYPWFVDCIGAIDGTHISACVPACKQIPFRGRKVQITQNIMCACSFDMLFTFVYTGWEGTTNDARVLMDAISNEENKFPMPKEGRYYILDSAYTNMPGFLTPYRGERYHLRDFRGRSRQPKGPMELFNHRHSSLRNVIKRAYGVLKIRYPILKNMPNYPLRKQRLIPIACCTLHNFIRLNSRNDELFNQYMAVDFIAAGEENANLGEASTTVDIDVSGKNIELMNAVRDDIAGTMWLYHQRQQQRQRV</sequence>
<accession>A0AA41VDV4</accession>
<proteinExistence type="inferred from homology"/>
<dbReference type="EMBL" id="JAJJMA010200900">
    <property type="protein sequence ID" value="MCL7039415.1"/>
    <property type="molecule type" value="Genomic_DNA"/>
</dbReference>
<evidence type="ECO:0000259" key="9">
    <source>
        <dbReference type="Pfam" id="PF26138"/>
    </source>
</evidence>
<dbReference type="GO" id="GO:0004518">
    <property type="term" value="F:nuclease activity"/>
    <property type="evidence" value="ECO:0007669"/>
    <property type="project" value="UniProtKB-KW"/>
</dbReference>
<evidence type="ECO:0008006" key="12">
    <source>
        <dbReference type="Google" id="ProtNLM"/>
    </source>
</evidence>
<name>A0AA41VDV4_PAPNU</name>
<evidence type="ECO:0000313" key="10">
    <source>
        <dbReference type="EMBL" id="MCL7039415.1"/>
    </source>
</evidence>
<dbReference type="Pfam" id="PF13359">
    <property type="entry name" value="DDE_Tnp_4"/>
    <property type="match status" value="1"/>
</dbReference>
<evidence type="ECO:0000256" key="5">
    <source>
        <dbReference type="ARBA" id="ARBA00022723"/>
    </source>
</evidence>
<organism evidence="10 11">
    <name type="scientific">Papaver nudicaule</name>
    <name type="common">Iceland poppy</name>
    <dbReference type="NCBI Taxonomy" id="74823"/>
    <lineage>
        <taxon>Eukaryota</taxon>
        <taxon>Viridiplantae</taxon>
        <taxon>Streptophyta</taxon>
        <taxon>Embryophyta</taxon>
        <taxon>Tracheophyta</taxon>
        <taxon>Spermatophyta</taxon>
        <taxon>Magnoliopsida</taxon>
        <taxon>Ranunculales</taxon>
        <taxon>Papaveraceae</taxon>
        <taxon>Papaveroideae</taxon>
        <taxon>Papaver</taxon>
    </lineage>
</organism>
<protein>
    <recommendedName>
        <fullName evidence="12">DDE Tnp4 domain-containing protein</fullName>
    </recommendedName>
</protein>
<keyword evidence="7" id="KW-0539">Nucleus</keyword>
<evidence type="ECO:0000313" key="11">
    <source>
        <dbReference type="Proteomes" id="UP001177140"/>
    </source>
</evidence>
<dbReference type="GO" id="GO:0046872">
    <property type="term" value="F:metal ion binding"/>
    <property type="evidence" value="ECO:0007669"/>
    <property type="project" value="UniProtKB-KW"/>
</dbReference>
<evidence type="ECO:0000256" key="4">
    <source>
        <dbReference type="ARBA" id="ARBA00022722"/>
    </source>
</evidence>
<dbReference type="Pfam" id="PF26138">
    <property type="entry name" value="DUF8040"/>
    <property type="match status" value="1"/>
</dbReference>
<dbReference type="InterPro" id="IPR027806">
    <property type="entry name" value="HARBI1_dom"/>
</dbReference>
<evidence type="ECO:0000256" key="1">
    <source>
        <dbReference type="ARBA" id="ARBA00001968"/>
    </source>
</evidence>
<comment type="subcellular location">
    <subcellularLocation>
        <location evidence="2">Nucleus</location>
    </subcellularLocation>
</comment>
<dbReference type="InterPro" id="IPR058353">
    <property type="entry name" value="DUF8040"/>
</dbReference>
<evidence type="ECO:0000256" key="7">
    <source>
        <dbReference type="ARBA" id="ARBA00023242"/>
    </source>
</evidence>
<dbReference type="PANTHER" id="PTHR22930">
    <property type="match status" value="1"/>
</dbReference>
<dbReference type="GO" id="GO:0005634">
    <property type="term" value="C:nucleus"/>
    <property type="evidence" value="ECO:0007669"/>
    <property type="project" value="UniProtKB-SubCell"/>
</dbReference>
<keyword evidence="5" id="KW-0479">Metal-binding</keyword>